<evidence type="ECO:0000256" key="1">
    <source>
        <dbReference type="SAM" id="Phobius"/>
    </source>
</evidence>
<proteinExistence type="predicted"/>
<dbReference type="Gene3D" id="1.20.1070.10">
    <property type="entry name" value="Rhodopsin 7-helix transmembrane proteins"/>
    <property type="match status" value="1"/>
</dbReference>
<protein>
    <submittedName>
        <fullName evidence="2">Transmembrane protein</fullName>
    </submittedName>
</protein>
<accession>A0AAX2IUH7</accession>
<gene>
    <name evidence="2" type="ORF">NCTC12272_01168</name>
</gene>
<reference evidence="2 3" key="1">
    <citation type="submission" date="2018-06" db="EMBL/GenBank/DDBJ databases">
        <authorList>
            <consortium name="Pathogen Informatics"/>
            <person name="Doyle S."/>
        </authorList>
    </citation>
    <scope>NUCLEOTIDE SEQUENCE [LARGE SCALE GENOMIC DNA]</scope>
    <source>
        <strain evidence="2 3">NCTC12272</strain>
    </source>
</reference>
<dbReference type="EMBL" id="LS483412">
    <property type="protein sequence ID" value="SQG89982.1"/>
    <property type="molecule type" value="Genomic_DNA"/>
</dbReference>
<keyword evidence="1" id="KW-0472">Membrane</keyword>
<feature type="transmembrane region" description="Helical" evidence="1">
    <location>
        <begin position="70"/>
        <end position="90"/>
    </location>
</feature>
<name>A0AAX2IUH7_LEGPN</name>
<dbReference type="Proteomes" id="UP000249566">
    <property type="component" value="Chromosome 1"/>
</dbReference>
<dbReference type="RefSeq" id="WP_027221337.1">
    <property type="nucleotide sequence ID" value="NZ_CP014255.2"/>
</dbReference>
<sequence length="152" mass="17890">MERSSYDENNKLSVLGIICLIIFLVFLFFSMFIMPFLIWELHYNVPDFVSNMIAYMEDEYYYSSPVSKTLVWLVFFIPCLITGYFSYYISRNIDKKNLLKDTNIDQEQLKEASSATNEQIKESASLGFKILILMVAIILIIFLLQEFFKFTS</sequence>
<evidence type="ECO:0000313" key="2">
    <source>
        <dbReference type="EMBL" id="SQG89982.1"/>
    </source>
</evidence>
<evidence type="ECO:0000313" key="3">
    <source>
        <dbReference type="Proteomes" id="UP000249566"/>
    </source>
</evidence>
<feature type="transmembrane region" description="Helical" evidence="1">
    <location>
        <begin position="126"/>
        <end position="144"/>
    </location>
</feature>
<keyword evidence="1 2" id="KW-0812">Transmembrane</keyword>
<feature type="transmembrane region" description="Helical" evidence="1">
    <location>
        <begin position="12"/>
        <end position="38"/>
    </location>
</feature>
<organism evidence="2 3">
    <name type="scientific">Legionella pneumophila subsp. pascullei</name>
    <dbReference type="NCBI Taxonomy" id="91890"/>
    <lineage>
        <taxon>Bacteria</taxon>
        <taxon>Pseudomonadati</taxon>
        <taxon>Pseudomonadota</taxon>
        <taxon>Gammaproteobacteria</taxon>
        <taxon>Legionellales</taxon>
        <taxon>Legionellaceae</taxon>
        <taxon>Legionella</taxon>
    </lineage>
</organism>
<dbReference type="AlphaFoldDB" id="A0AAX2IUH7"/>
<keyword evidence="1" id="KW-1133">Transmembrane helix</keyword>